<comment type="caution">
    <text evidence="3">The sequence shown here is derived from an EMBL/GenBank/DDBJ whole genome shotgun (WGS) entry which is preliminary data.</text>
</comment>
<protein>
    <submittedName>
        <fullName evidence="3">NADH2 dehydrogenase 14K chain</fullName>
    </submittedName>
</protein>
<proteinExistence type="predicted"/>
<keyword evidence="1" id="KW-0175">Coiled coil</keyword>
<keyword evidence="2" id="KW-0472">Membrane</keyword>
<keyword evidence="4" id="KW-1185">Reference proteome</keyword>
<dbReference type="Proteomes" id="UP000326924">
    <property type="component" value="Unassembled WGS sequence"/>
</dbReference>
<evidence type="ECO:0000313" key="3">
    <source>
        <dbReference type="EMBL" id="KAA8894681.1"/>
    </source>
</evidence>
<dbReference type="PANTHER" id="PTHR39218:SF1">
    <property type="entry name" value="OXIDOREDUCTASE 14 KDA SUBUNIT, PUTATIVE (AFU_ORTHOLOGUE AFUA_1G12110)-RELATED"/>
    <property type="match status" value="1"/>
</dbReference>
<reference evidence="3 4" key="1">
    <citation type="submission" date="2019-09" db="EMBL/GenBank/DDBJ databases">
        <title>Draft genome of the ectomycorrhizal ascomycete Sphaerosporella brunnea.</title>
        <authorList>
            <consortium name="DOE Joint Genome Institute"/>
            <person name="Benucci G.M."/>
            <person name="Marozzi G."/>
            <person name="Antonielli L."/>
            <person name="Sanchez S."/>
            <person name="Marco P."/>
            <person name="Wang X."/>
            <person name="Falini L.B."/>
            <person name="Barry K."/>
            <person name="Haridas S."/>
            <person name="Lipzen A."/>
            <person name="Labutti K."/>
            <person name="Grigoriev I.V."/>
            <person name="Murat C."/>
            <person name="Martin F."/>
            <person name="Albertini E."/>
            <person name="Donnini D."/>
            <person name="Bonito G."/>
        </authorList>
    </citation>
    <scope>NUCLEOTIDE SEQUENCE [LARGE SCALE GENOMIC DNA]</scope>
    <source>
        <strain evidence="3 4">Sb_GMNB300</strain>
    </source>
</reference>
<evidence type="ECO:0000313" key="4">
    <source>
        <dbReference type="Proteomes" id="UP000326924"/>
    </source>
</evidence>
<dbReference type="PANTHER" id="PTHR39218">
    <property type="entry name" value="OXIDOREDUCTASE 14 KDA SUBUNIT, PUTATIVE (AFU_ORTHOLOGUE AFUA_1G12110)-RELATED"/>
    <property type="match status" value="1"/>
</dbReference>
<organism evidence="3 4">
    <name type="scientific">Sphaerosporella brunnea</name>
    <dbReference type="NCBI Taxonomy" id="1250544"/>
    <lineage>
        <taxon>Eukaryota</taxon>
        <taxon>Fungi</taxon>
        <taxon>Dikarya</taxon>
        <taxon>Ascomycota</taxon>
        <taxon>Pezizomycotina</taxon>
        <taxon>Pezizomycetes</taxon>
        <taxon>Pezizales</taxon>
        <taxon>Pyronemataceae</taxon>
        <taxon>Sphaerosporella</taxon>
    </lineage>
</organism>
<accession>A0A5J5EHI6</accession>
<feature type="coiled-coil region" evidence="1">
    <location>
        <begin position="51"/>
        <end position="78"/>
    </location>
</feature>
<name>A0A5J5EHI6_9PEZI</name>
<evidence type="ECO:0000256" key="1">
    <source>
        <dbReference type="SAM" id="Coils"/>
    </source>
</evidence>
<keyword evidence="2" id="KW-1133">Transmembrane helix</keyword>
<gene>
    <name evidence="3" type="ORF">FN846DRAFT_973085</name>
</gene>
<evidence type="ECO:0000256" key="2">
    <source>
        <dbReference type="SAM" id="Phobius"/>
    </source>
</evidence>
<sequence length="83" mass="9513">MSTFVLGWAAFGAGVRFWQLALEMRPLFQRSTIIGYPIFMSISGAFGYYLQNKEAAQKALLEERKQRLLEKRARQAERDAVAL</sequence>
<dbReference type="InParanoid" id="A0A5J5EHI6"/>
<keyword evidence="2" id="KW-0812">Transmembrane</keyword>
<dbReference type="EMBL" id="VXIS01000320">
    <property type="protein sequence ID" value="KAA8894681.1"/>
    <property type="molecule type" value="Genomic_DNA"/>
</dbReference>
<dbReference type="OrthoDB" id="2141050at2759"/>
<dbReference type="AlphaFoldDB" id="A0A5J5EHI6"/>
<feature type="transmembrane region" description="Helical" evidence="2">
    <location>
        <begin position="33"/>
        <end position="50"/>
    </location>
</feature>